<protein>
    <submittedName>
        <fullName evidence="1">Uncharacterized protein</fullName>
    </submittedName>
</protein>
<organism evidence="1 2">
    <name type="scientific">Sphaerodactylus townsendi</name>
    <dbReference type="NCBI Taxonomy" id="933632"/>
    <lineage>
        <taxon>Eukaryota</taxon>
        <taxon>Metazoa</taxon>
        <taxon>Chordata</taxon>
        <taxon>Craniata</taxon>
        <taxon>Vertebrata</taxon>
        <taxon>Euteleostomi</taxon>
        <taxon>Lepidosauria</taxon>
        <taxon>Squamata</taxon>
        <taxon>Bifurcata</taxon>
        <taxon>Gekkota</taxon>
        <taxon>Sphaerodactylidae</taxon>
        <taxon>Sphaerodactylus</taxon>
    </lineage>
</organism>
<reference evidence="1" key="1">
    <citation type="submission" date="2021-08" db="EMBL/GenBank/DDBJ databases">
        <title>The first chromosome-level gecko genome reveals the dynamic sex chromosomes of Neotropical dwarf geckos (Sphaerodactylidae: Sphaerodactylus).</title>
        <authorList>
            <person name="Pinto B.J."/>
            <person name="Keating S.E."/>
            <person name="Gamble T."/>
        </authorList>
    </citation>
    <scope>NUCLEOTIDE SEQUENCE</scope>
    <source>
        <strain evidence="1">TG3544</strain>
    </source>
</reference>
<dbReference type="Proteomes" id="UP000827872">
    <property type="component" value="Linkage Group LG14"/>
</dbReference>
<evidence type="ECO:0000313" key="1">
    <source>
        <dbReference type="EMBL" id="KAH7989743.1"/>
    </source>
</evidence>
<keyword evidence="2" id="KW-1185">Reference proteome</keyword>
<accession>A0ACB8EC10</accession>
<sequence length="2360" mass="258675">MELCWSWHPSSKWQVPGLFLLFGQALVAGQIHYSVVEESEPGTPVGKVAQDVGLTVADLPSRRLRLAEENRRYFAVNLASGSLLVNEKIDRESLCGASLVCLLPVQVVIENPLELFHLEVEILDLNDNAPRFPTPRLLLKIAESAPIGARFPLESAHDADVGSNAVSAYRLSPNPHFSLNVKNVKDGKLLPELVLEQPLDREQQPEHQLILTAHDGGDPVLSGTAQLTIVVLDNNDNEPAFDLPVYKVTLPENIPVGSLLFKLNATDPDEGSNGEIQYSFGIHTSDSIQKLFGLDPHTGEIHVRGDVDFEESRSYELHVRARDKGVPQMEGHCVIHVEIEDENDNAPEFLLTSLVNPVPENTPLETVVGLFNVRDHDSGANGEVVLEISPKLPFKIKSFENHYSLMTREKLDRELVSQYTIKMTARDSGSPPLSTDVIIVLNISDVNDNAPSFSQNFYNSFLKENNPPGSLLCTVVASDLDEGDNSQLTYLVSGSWIQDAPVSSFVYINPDNGNIYAQRTFDYEALQVLQIPVTVHDAGSPQLSSNVTVYLFVLDQNDNTPTVLHPVIGQELSALQRIPQSAPAGYIVTKVTAVDADSGHNAWLSYSLLPQSTDPSLFQVAPHTGEVRTVRDFQETDLTAQKILVLVKDNGDPSLSTTVTILVSLEDEVFEEGPQLQDFLTKPKEKLDLTFYLIIALVAVSIVSIITFIVLSAKCFWSKRRRDASCCSLGDVPARDVFKQSTPKLQLNSDGTLKYMEVTLRPTDSESQGYRASYSPGSDRSDFTFMRPVDYPPSSTLTRDYDSFVSRTNTLNHSLQIRYSVPEELTRGSFVGNVAKDLGMDVAKLAAANLQVLSDSDSQYFSVNVNTGIIIVSDRIDREQLCGPNLRCFLHLKLAIENPVEFYRIEVEILDINDNAPEFSSSAIALQIYELAALGARFPIPHAQDPDVGTNTLQTYHLSANENFNLNVKARTDGSKFPELVLENLLDREHIAVHRLVLTAEDGGSPPKSSTIQIAVQVLDANDNHPVFDKPAYHTRLVENSPLGTLVIKLNATDRDEGPNGEIRYSLSSHNSETLRKTFAIDSITGEIRVQGNLDFEESSVYEIEVEATDMGSPTMEEHCSVVVEVTDVNDNPPEVVLTSFSSSINEDAPPGTVVAVIHVKDQDSGDQGKVQCDLPRNLPFKLRKDFEHQYSLLTSEQLDRESVAHYNVTVHAFDLGNPSFSQYMSFSITLADVNDNPPQFDRSYYEVILEENNPIGAVLLTVSAADADKDQNSRLSYSVLASPGRQRVEDPTSYISINPTSGQVYAECPFDYEQLNHFRFQVEACDGGSPPLCNRIMAHIYLLDQNDNAPWIRFPFMAKDSAMQFRISRSTAANTLVTKIMAVDLDSGRNAWLSYHLEQATDPSLFSTALRNGEVRTTRGLQDLDDPTQELVVVVRDSGEPAMSSSVTVVVLLEESGPEAFLGLTAQSEESEGPPMVTVYLIISLAAISTISLMALVALGVRCCRPGACRPPTPFGCCRSQGGMLQDPLDPMLEQCHYQLSPGEAPIGVQVACLGPPARGYRSCLSPVSDVSEFVFLKPSLILSAAPTRSGLEPDVCGKLVLENPLQLSRLEVEILDVNDNAPRFPKDEVSLEVTEVANPGTRLRLEAAEDPDTGSNSVAAYELSPSEHFALGVHVRGDGVKVPEIVLEKLLDREKAAVHHLVLTALDSGAPVQSGTAKVTIHVLDANDNPPVCEPPVSRVYLEENVPVGTVVTKLNVTDLDEGPNGEVEYFFKASNSVPPKLLSLFSLDPQTGEIRTKALLDYEESSAYEIAIYMKDKGFPAMEGHCNIRVEVVDINDNSPEIVLTSLSSPVQEDAPPGTVIALIRAKDNDSEENGQVRLDITRHIPFKLVSSFKGHYSLVTNGPLDREKAAGYNITVKATDSGLPPRTTQKRIFIQVSDVNDNVPTFSIPSYTAHVEENTPPGTLVFSLSACDPDIGVNSKLSYSIVDNGSHGLPISTYFHINQENGSLYTSRVLDYEQEKVFQVPVEVKDAGSPPLSSTATLHLFIVDQNDNAPTIVHPEVPKGSAFHHAFPLPVEPGYLVTKVVAVDADSGHNAWLSYHLLQEPNEAPPFKVERHSGEIRVTRALREPGVSHRVVVEVRDNGVPSLSASLVLLLSSENRAVQDFPKSLDRLPKSPSRAPNLTLYLIISLVAISLVSCVMLAVVGARCVRSGLCVSGWFLSRCCSRRTDRKSTVTFSGRPRPEGFIRYLEVGAAGAQHCKSCLSPMSEQGDFLFVKPFSHSTTAESILAFEQASSALQTPSEGQAQPVNTDWRFSQAQRPGTSGLVQKEGQLLATRLLSIQRCSETDITFAMSLIP</sequence>
<evidence type="ECO:0000313" key="2">
    <source>
        <dbReference type="Proteomes" id="UP000827872"/>
    </source>
</evidence>
<proteinExistence type="predicted"/>
<comment type="caution">
    <text evidence="1">The sequence shown here is derived from an EMBL/GenBank/DDBJ whole genome shotgun (WGS) entry which is preliminary data.</text>
</comment>
<name>A0ACB8EC10_9SAUR</name>
<gene>
    <name evidence="1" type="ORF">K3G42_014199</name>
</gene>
<dbReference type="EMBL" id="CM037627">
    <property type="protein sequence ID" value="KAH7989743.1"/>
    <property type="molecule type" value="Genomic_DNA"/>
</dbReference>